<protein>
    <submittedName>
        <fullName evidence="4">SigmaA</fullName>
    </submittedName>
</protein>
<dbReference type="Proteomes" id="UP000201363">
    <property type="component" value="Genome"/>
</dbReference>
<dbReference type="OrthoDB" id="7508at10239"/>
<evidence type="ECO:0000313" key="5">
    <source>
        <dbReference type="Proteomes" id="UP000201363"/>
    </source>
</evidence>
<keyword evidence="3" id="KW-0946">Virion</keyword>
<evidence type="ECO:0000256" key="3">
    <source>
        <dbReference type="ARBA" id="ARBA00022844"/>
    </source>
</evidence>
<dbReference type="Pfam" id="PF03084">
    <property type="entry name" value="Sigma_1_2"/>
    <property type="match status" value="1"/>
</dbReference>
<name>W8P904_9REOV</name>
<dbReference type="InterPro" id="IPR004317">
    <property type="entry name" value="Sigma_1_2_reovir"/>
</dbReference>
<dbReference type="RefSeq" id="YP_009020580.1">
    <property type="nucleotide sequence ID" value="NC_023821.1"/>
</dbReference>
<keyword evidence="5" id="KW-1185">Reference proteome</keyword>
<comment type="subcellular location">
    <subcellularLocation>
        <location evidence="1">Virion</location>
    </subcellularLocation>
</comment>
<gene>
    <name evidence="4" type="primary">S2</name>
</gene>
<reference evidence="4 5" key="1">
    <citation type="journal article" date="2014" name="Arch. Virol.">
        <title>Whole-genome sequencing of a green bush viper reovirus reveals a shared evolutionary history between reptilian and unusual mammalian orthoreoviruses.</title>
        <authorList>
            <person name="Banyai K."/>
            <person name="Borzak R."/>
            <person name="Ihasz K."/>
            <person name="Feher E."/>
            <person name="Dan A."/>
            <person name="Jakab F."/>
            <person name="Papp T."/>
            <person name="Hetzel U."/>
            <person name="Marschang R.E."/>
            <person name="Farkas S.L."/>
        </authorList>
    </citation>
    <scope>NUCLEOTIDE SEQUENCE [LARGE SCALE GENOMIC DNA]</scope>
    <source>
        <strain evidence="4 5">47/02</strain>
    </source>
</reference>
<accession>W8P904</accession>
<evidence type="ECO:0000313" key="4">
    <source>
        <dbReference type="EMBL" id="AHL26967.1"/>
    </source>
</evidence>
<sequence>MARVVYPYFTTPWNDRTVPLTQKQLYNLLTSSNALWQMQNLTSFIPSVQTQVSTPLLPVPGSAWYQVSLIYSAFINIAVGPPNNWRDHYFRDTVWTGPDLESVVQKPNAPAYVEQNPQPAVFLDMLRSMTWANQRFPMYRIYAQTYRLSLLNASLHGPIFWVETGPNFISATDATWLSSMIGRDMREISFRLVQSTVNMPFAADDHYDTSLRALIAVFILSYLGVINQNSTLRGYYFATKERGTGLETWTLEENLHGARVNILAAHRGYFGVKSPDWNVDPAILALAALSSIRQSIRAVAPIRNATVIQQAQNRPGFTERNGVPVLYFTLLTASEFCLNQWLLANLISPLQRQEMQRKTQAYFQAQEMRVDAILAEDDDRMRANPALGRRIKPYPPVDWLPGNSRAALNALAAYVG</sequence>
<dbReference type="EMBL" id="KC852159">
    <property type="protein sequence ID" value="AHL26967.1"/>
    <property type="molecule type" value="Genomic_RNA"/>
</dbReference>
<dbReference type="KEGG" id="vg:18733197"/>
<dbReference type="GeneID" id="18733197"/>
<proteinExistence type="predicted"/>
<keyword evidence="2" id="KW-0167">Capsid protein</keyword>
<organism evidence="4 5">
    <name type="scientific">Reptilian orthoreovirus</name>
    <dbReference type="NCBI Taxonomy" id="226613"/>
    <lineage>
        <taxon>Viruses</taxon>
        <taxon>Riboviria</taxon>
        <taxon>Orthornavirae</taxon>
        <taxon>Duplornaviricota</taxon>
        <taxon>Resentoviricetes</taxon>
        <taxon>Reovirales</taxon>
        <taxon>Spinareoviridae</taxon>
        <taxon>Orthoreovirus</taxon>
        <taxon>Orthoreovirus reptilis</taxon>
    </lineage>
</organism>
<dbReference type="GO" id="GO:0019028">
    <property type="term" value="C:viral capsid"/>
    <property type="evidence" value="ECO:0007669"/>
    <property type="project" value="UniProtKB-KW"/>
</dbReference>
<evidence type="ECO:0000256" key="2">
    <source>
        <dbReference type="ARBA" id="ARBA00022561"/>
    </source>
</evidence>
<evidence type="ECO:0000256" key="1">
    <source>
        <dbReference type="ARBA" id="ARBA00004328"/>
    </source>
</evidence>